<evidence type="ECO:0000256" key="4">
    <source>
        <dbReference type="ARBA" id="ARBA00016056"/>
    </source>
</evidence>
<evidence type="ECO:0000256" key="8">
    <source>
        <dbReference type="SAM" id="SignalP"/>
    </source>
</evidence>
<dbReference type="Pfam" id="PF02221">
    <property type="entry name" value="E1_DerP2_DerF2"/>
    <property type="match status" value="1"/>
</dbReference>
<dbReference type="InterPro" id="IPR033917">
    <property type="entry name" value="ML_PG-PI_TP"/>
</dbReference>
<dbReference type="CDD" id="cd00917">
    <property type="entry name" value="PG-PI_TP"/>
    <property type="match status" value="1"/>
</dbReference>
<reference evidence="10" key="2">
    <citation type="journal article" name="BMC Genomics">
        <title>New genome assemblies reveal patterns of domestication and adaptation across Brettanomyces (Dekkera) species.</title>
        <authorList>
            <person name="Roach M.J."/>
            <person name="Borneman A.R."/>
        </authorList>
    </citation>
    <scope>NUCLEOTIDE SEQUENCE</scope>
    <source>
        <strain evidence="10">UCD 2041</strain>
    </source>
</reference>
<comment type="function">
    <text evidence="1">Catalyzes the intermembrane transfer of phosphatidylglycerol and phosphatidylinositol.</text>
</comment>
<feature type="chain" id="PRO_5034680230" description="Phosphatidylglycerol/phosphatidylinositol transfer protein" evidence="8">
    <location>
        <begin position="19"/>
        <end position="186"/>
    </location>
</feature>
<dbReference type="InterPro" id="IPR014756">
    <property type="entry name" value="Ig_E-set"/>
</dbReference>
<dbReference type="RefSeq" id="XP_041138531.1">
    <property type="nucleotide sequence ID" value="XM_041280740.1"/>
</dbReference>
<evidence type="ECO:0000259" key="9">
    <source>
        <dbReference type="SMART" id="SM00737"/>
    </source>
</evidence>
<evidence type="ECO:0000256" key="1">
    <source>
        <dbReference type="ARBA" id="ARBA00002053"/>
    </source>
</evidence>
<name>A0A871RE51_DEKBR</name>
<dbReference type="SMART" id="SM00737">
    <property type="entry name" value="ML"/>
    <property type="match status" value="1"/>
</dbReference>
<dbReference type="AlphaFoldDB" id="A0A871RE51"/>
<evidence type="ECO:0000256" key="7">
    <source>
        <dbReference type="ARBA" id="ARBA00023055"/>
    </source>
</evidence>
<dbReference type="Proteomes" id="UP000663131">
    <property type="component" value="Chromosome 9"/>
</dbReference>
<keyword evidence="7" id="KW-0445">Lipid transport</keyword>
<dbReference type="GO" id="GO:0032366">
    <property type="term" value="P:intracellular sterol transport"/>
    <property type="evidence" value="ECO:0007669"/>
    <property type="project" value="InterPro"/>
</dbReference>
<dbReference type="GO" id="GO:0032934">
    <property type="term" value="F:sterol binding"/>
    <property type="evidence" value="ECO:0007669"/>
    <property type="project" value="InterPro"/>
</dbReference>
<dbReference type="EMBL" id="CP063137">
    <property type="protein sequence ID" value="QOU22038.1"/>
    <property type="molecule type" value="Genomic_DNA"/>
</dbReference>
<reference evidence="10" key="1">
    <citation type="submission" date="2020-10" db="EMBL/GenBank/DDBJ databases">
        <authorList>
            <person name="Palmer J.M."/>
        </authorList>
    </citation>
    <scope>NUCLEOTIDE SEQUENCE</scope>
    <source>
        <strain evidence="10">UCD 2041</strain>
    </source>
</reference>
<keyword evidence="5" id="KW-0813">Transport</keyword>
<organism evidence="10 11">
    <name type="scientific">Dekkera bruxellensis</name>
    <name type="common">Brettanomyces custersii</name>
    <dbReference type="NCBI Taxonomy" id="5007"/>
    <lineage>
        <taxon>Eukaryota</taxon>
        <taxon>Fungi</taxon>
        <taxon>Dikarya</taxon>
        <taxon>Ascomycota</taxon>
        <taxon>Saccharomycotina</taxon>
        <taxon>Pichiomycetes</taxon>
        <taxon>Pichiales</taxon>
        <taxon>Pichiaceae</taxon>
        <taxon>Brettanomyces</taxon>
    </lineage>
</organism>
<evidence type="ECO:0000256" key="3">
    <source>
        <dbReference type="ARBA" id="ARBA00011245"/>
    </source>
</evidence>
<feature type="signal peptide" evidence="8">
    <location>
        <begin position="1"/>
        <end position="18"/>
    </location>
</feature>
<dbReference type="PANTHER" id="PTHR11306">
    <property type="entry name" value="NIEMANN PICK TYPE C2 PROTEIN NPC2-RELATED"/>
    <property type="match status" value="1"/>
</dbReference>
<keyword evidence="6 8" id="KW-0732">Signal</keyword>
<dbReference type="PANTHER" id="PTHR11306:SF0">
    <property type="entry name" value="PHOSPHATIDYLGLYCEROL_PHOSPHATIDYLINOSITOL TRANSFER PROTEIN"/>
    <property type="match status" value="1"/>
</dbReference>
<evidence type="ECO:0000313" key="10">
    <source>
        <dbReference type="EMBL" id="QOU22038.1"/>
    </source>
</evidence>
<dbReference type="KEGG" id="bbrx:BRETT_002202"/>
<dbReference type="Gene3D" id="2.60.40.770">
    <property type="match status" value="1"/>
</dbReference>
<sequence length="186" mass="20587">MPFGLLTEILFCLTSASAFSVKQFMKDGQTQILNEPIPGESPLELCDSLQPQILTLDSLKMDPVPPVRGENLTIIASGTLSAPVEEGAYVDVDVDYGLIKLIHATYDLCEELPNMDMKCPIKKGHYELNKKVEIPSQVPPGQYKVVARAYTKDDELITCLTGEVVFPPYGWSMLESLKNSVSLLMY</sequence>
<dbReference type="GeneID" id="64574126"/>
<evidence type="ECO:0000256" key="5">
    <source>
        <dbReference type="ARBA" id="ARBA00022448"/>
    </source>
</evidence>
<gene>
    <name evidence="10" type="ORF">BRETT_002202</name>
</gene>
<dbReference type="OrthoDB" id="6409159at2759"/>
<accession>A0A871RE51</accession>
<evidence type="ECO:0000256" key="6">
    <source>
        <dbReference type="ARBA" id="ARBA00022729"/>
    </source>
</evidence>
<comment type="similarity">
    <text evidence="2">Belongs to the NPC2 family.</text>
</comment>
<comment type="subunit">
    <text evidence="3">Monomer.</text>
</comment>
<feature type="domain" description="MD-2-related lipid-recognition" evidence="9">
    <location>
        <begin position="43"/>
        <end position="164"/>
    </location>
</feature>
<evidence type="ECO:0000313" key="11">
    <source>
        <dbReference type="Proteomes" id="UP000663131"/>
    </source>
</evidence>
<proteinExistence type="inferred from homology"/>
<dbReference type="InterPro" id="IPR039670">
    <property type="entry name" value="NPC2-like"/>
</dbReference>
<protein>
    <recommendedName>
        <fullName evidence="4">Phosphatidylglycerol/phosphatidylinositol transfer protein</fullName>
    </recommendedName>
</protein>
<evidence type="ECO:0000256" key="2">
    <source>
        <dbReference type="ARBA" id="ARBA00006370"/>
    </source>
</evidence>
<dbReference type="SUPFAM" id="SSF81296">
    <property type="entry name" value="E set domains"/>
    <property type="match status" value="1"/>
</dbReference>
<dbReference type="InterPro" id="IPR003172">
    <property type="entry name" value="ML_dom"/>
</dbReference>